<organism evidence="1 2">
    <name type="scientific">Bradyrhizobium erythrophlei</name>
    <dbReference type="NCBI Taxonomy" id="1437360"/>
    <lineage>
        <taxon>Bacteria</taxon>
        <taxon>Pseudomonadati</taxon>
        <taxon>Pseudomonadota</taxon>
        <taxon>Alphaproteobacteria</taxon>
        <taxon>Hyphomicrobiales</taxon>
        <taxon>Nitrobacteraceae</taxon>
        <taxon>Bradyrhizobium</taxon>
    </lineage>
</organism>
<protein>
    <submittedName>
        <fullName evidence="1">Uncharacterized protein</fullName>
    </submittedName>
</protein>
<dbReference type="Proteomes" id="UP000198992">
    <property type="component" value="Unassembled WGS sequence"/>
</dbReference>
<dbReference type="EMBL" id="FNTH01000001">
    <property type="protein sequence ID" value="SEC00142.1"/>
    <property type="molecule type" value="Genomic_DNA"/>
</dbReference>
<proteinExistence type="predicted"/>
<gene>
    <name evidence="1" type="ORF">SAMN05444164_0767</name>
</gene>
<dbReference type="AlphaFoldDB" id="A0A1H4NZN6"/>
<sequence>MTFTCTGWAFIAVQLTCTMPDTAPAVVCPPVRAWSQDFQKLVATELRAAPNSALAAVAVQAIGDRDIARACARRKKAGK</sequence>
<accession>A0A1H4NZN6</accession>
<dbReference type="RefSeq" id="WP_092114373.1">
    <property type="nucleotide sequence ID" value="NZ_FNTH01000001.1"/>
</dbReference>
<reference evidence="1 2" key="1">
    <citation type="submission" date="2016-10" db="EMBL/GenBank/DDBJ databases">
        <authorList>
            <person name="de Groot N.N."/>
        </authorList>
    </citation>
    <scope>NUCLEOTIDE SEQUENCE [LARGE SCALE GENOMIC DNA]</scope>
    <source>
        <strain evidence="1 2">MT12</strain>
    </source>
</reference>
<evidence type="ECO:0000313" key="1">
    <source>
        <dbReference type="EMBL" id="SEC00142.1"/>
    </source>
</evidence>
<dbReference type="OrthoDB" id="9860499at2"/>
<name>A0A1H4NZN6_9BRAD</name>
<evidence type="ECO:0000313" key="2">
    <source>
        <dbReference type="Proteomes" id="UP000198992"/>
    </source>
</evidence>